<dbReference type="Gene3D" id="3.40.390.80">
    <property type="entry name" value="Peptidase M60, enhancin-like domain 2"/>
    <property type="match status" value="1"/>
</dbReference>
<sequence length="531" mass="59070">MNNDFMSDEENSRAAISSALTHFRILPFAESDARQYVRWFHYADFQPTGILIEPGGVVDYHLTLPPELSVKAQFLVGTPGFNAGGVDTEVPRIYEVDNPDDSVTDSEGGVLWLRVVSDTPGADSLSATFKVSRLHLAHRIAVFIQGETSAEQWPSILCGAQLKRPRAPVQLIGEKVVITAWWITAMRYMDHDPSAVLDEYKDILRIENEMAAIGDGAEQHPPSPLRILVSEKEGGSPNASHFRISLPDYGSSLLTPEGVRGDWGVWHELGHMQHQISWSANALTENSVNIFSLAVQRAQKKYSRVVPYDREAHAFLNSSDPNKKFEDNDEFVRLIMWEQLRAAYGDAFFHRLHRESRSHGNPEPGQGDAQYRHYFMVTSAWAAQHDLTTFFIRWGWHPTTRTLDAIRDLRLPIPEPDPSTLHVKAETQIDAVEPHSDGIEIRGVARPGSRLKTTNDPDMGWYDPEGGITYASASGDFLVVTRRLVDGNAVVKSYDPQTGEALGESNHVPANLQGAAAQFSCCTEHATGADH</sequence>
<dbReference type="Gene3D" id="1.10.390.30">
    <property type="entry name" value="Peptidase M60, enhancin-like domain 3"/>
    <property type="match status" value="1"/>
</dbReference>
<dbReference type="Proteomes" id="UP000553948">
    <property type="component" value="Unassembled WGS sequence"/>
</dbReference>
<gene>
    <name evidence="2" type="ORF">H4C47_08835</name>
</gene>
<dbReference type="Pfam" id="PF13402">
    <property type="entry name" value="Peptidase_M60"/>
    <property type="match status" value="1"/>
</dbReference>
<feature type="domain" description="Peptidase M60" evidence="1">
    <location>
        <begin position="43"/>
        <end position="345"/>
    </location>
</feature>
<proteinExistence type="predicted"/>
<evidence type="ECO:0000259" key="1">
    <source>
        <dbReference type="PROSITE" id="PS51723"/>
    </source>
</evidence>
<dbReference type="EMBL" id="JACGDG010000006">
    <property type="protein sequence ID" value="MBA6115834.1"/>
    <property type="molecule type" value="Genomic_DNA"/>
</dbReference>
<name>A0A7W2KZQ4_PSEPU</name>
<dbReference type="PANTHER" id="PTHR15730">
    <property type="entry name" value="EXPERIMENTAL AUTOIMMUNE PROSTATITIS ANTIGEN 2-RELATED"/>
    <property type="match status" value="1"/>
</dbReference>
<dbReference type="SMART" id="SM01276">
    <property type="entry name" value="M60-like"/>
    <property type="match status" value="1"/>
</dbReference>
<evidence type="ECO:0000313" key="3">
    <source>
        <dbReference type="Proteomes" id="UP000553948"/>
    </source>
</evidence>
<protein>
    <recommendedName>
        <fullName evidence="1">Peptidase M60 domain-containing protein</fullName>
    </recommendedName>
</protein>
<dbReference type="InterPro" id="IPR042279">
    <property type="entry name" value="Pep_M60_3"/>
</dbReference>
<dbReference type="RefSeq" id="WP_054900733.1">
    <property type="nucleotide sequence ID" value="NZ_CP060529.1"/>
</dbReference>
<dbReference type="Gene3D" id="2.60.120.1250">
    <property type="entry name" value="Peptidase M60, enhancin-like domain 1"/>
    <property type="match status" value="1"/>
</dbReference>
<dbReference type="AlphaFoldDB" id="A0A7W2KZQ4"/>
<dbReference type="PROSITE" id="PS51723">
    <property type="entry name" value="PEPTIDASE_M60"/>
    <property type="match status" value="1"/>
</dbReference>
<reference evidence="2 3" key="1">
    <citation type="submission" date="2020-07" db="EMBL/GenBank/DDBJ databases">
        <title>Diversity of carbapenemase encoding genes among Pseudomonas putida group clinical isolates in a tertiary Brazilian hospital.</title>
        <authorList>
            <person name="Alberto-Lei F."/>
            <person name="Nodari C.S."/>
            <person name="Streling A.P."/>
            <person name="Paulino J.T."/>
            <person name="Bessa-Neto F.O."/>
            <person name="Cayo R."/>
            <person name="Gales A.C."/>
        </authorList>
    </citation>
    <scope>NUCLEOTIDE SEQUENCE [LARGE SCALE GENOMIC DNA]</scope>
    <source>
        <strain evidence="2 3">12464</strain>
    </source>
</reference>
<evidence type="ECO:0000313" key="2">
    <source>
        <dbReference type="EMBL" id="MBA6115834.1"/>
    </source>
</evidence>
<dbReference type="InterPro" id="IPR031161">
    <property type="entry name" value="Peptidase_M60_dom"/>
</dbReference>
<organism evidence="2 3">
    <name type="scientific">Pseudomonas putida</name>
    <name type="common">Arthrobacter siderocapsulatus</name>
    <dbReference type="NCBI Taxonomy" id="303"/>
    <lineage>
        <taxon>Bacteria</taxon>
        <taxon>Pseudomonadati</taxon>
        <taxon>Pseudomonadota</taxon>
        <taxon>Gammaproteobacteria</taxon>
        <taxon>Pseudomonadales</taxon>
        <taxon>Pseudomonadaceae</taxon>
        <taxon>Pseudomonas</taxon>
    </lineage>
</organism>
<accession>A0A7W2KZQ4</accession>
<dbReference type="InterPro" id="IPR051244">
    <property type="entry name" value="TCAF"/>
</dbReference>
<dbReference type="PANTHER" id="PTHR15730:SF5">
    <property type="entry name" value="SI:CH211-210B2.2-RELATED"/>
    <property type="match status" value="1"/>
</dbReference>
<comment type="caution">
    <text evidence="2">The sequence shown here is derived from an EMBL/GenBank/DDBJ whole genome shotgun (WGS) entry which is preliminary data.</text>
</comment>